<feature type="transmembrane region" description="Helical" evidence="6">
    <location>
        <begin position="6"/>
        <end position="25"/>
    </location>
</feature>
<feature type="transmembrane region" description="Helical" evidence="6">
    <location>
        <begin position="134"/>
        <end position="157"/>
    </location>
</feature>
<name>A0ABR7KKL6_9FIRM</name>
<comment type="subcellular location">
    <subcellularLocation>
        <location evidence="1 6">Cell membrane</location>
        <topology evidence="1 6">Multi-pass membrane protein</topology>
    </subcellularLocation>
</comment>
<evidence type="ECO:0000256" key="4">
    <source>
        <dbReference type="ARBA" id="ARBA00022989"/>
    </source>
</evidence>
<accession>A0ABR7KKL6</accession>
<dbReference type="Proteomes" id="UP000649075">
    <property type="component" value="Unassembled WGS sequence"/>
</dbReference>
<evidence type="ECO:0000256" key="5">
    <source>
        <dbReference type="ARBA" id="ARBA00023136"/>
    </source>
</evidence>
<comment type="caution">
    <text evidence="8">The sequence shown here is derived from an EMBL/GenBank/DDBJ whole genome shotgun (WGS) entry which is preliminary data.</text>
</comment>
<evidence type="ECO:0000256" key="1">
    <source>
        <dbReference type="ARBA" id="ARBA00004651"/>
    </source>
</evidence>
<keyword evidence="2 6" id="KW-1003">Cell membrane</keyword>
<keyword evidence="4 6" id="KW-1133">Transmembrane helix</keyword>
<dbReference type="PANTHER" id="PTHR12677:SF49">
    <property type="entry name" value="TVP38_TMEM64 FAMILY MEMBRANE PROTEIN"/>
    <property type="match status" value="1"/>
</dbReference>
<evidence type="ECO:0000259" key="7">
    <source>
        <dbReference type="Pfam" id="PF09335"/>
    </source>
</evidence>
<dbReference type="Pfam" id="PF09335">
    <property type="entry name" value="VTT_dom"/>
    <property type="match status" value="1"/>
</dbReference>
<organism evidence="8 9">
    <name type="scientific">Holdemanella hominis</name>
    <dbReference type="NCBI Taxonomy" id="2764327"/>
    <lineage>
        <taxon>Bacteria</taxon>
        <taxon>Bacillati</taxon>
        <taxon>Bacillota</taxon>
        <taxon>Erysipelotrichia</taxon>
        <taxon>Erysipelotrichales</taxon>
        <taxon>Erysipelotrichaceae</taxon>
        <taxon>Holdemanella</taxon>
    </lineage>
</organism>
<reference evidence="8 9" key="1">
    <citation type="submission" date="2020-08" db="EMBL/GenBank/DDBJ databases">
        <authorList>
            <person name="Liu C."/>
            <person name="Sun Q."/>
        </authorList>
    </citation>
    <scope>NUCLEOTIDE SEQUENCE [LARGE SCALE GENOMIC DNA]</scope>
    <source>
        <strain evidence="8 9">L34</strain>
    </source>
</reference>
<evidence type="ECO:0000256" key="6">
    <source>
        <dbReference type="RuleBase" id="RU366058"/>
    </source>
</evidence>
<proteinExistence type="inferred from homology"/>
<dbReference type="InterPro" id="IPR032816">
    <property type="entry name" value="VTT_dom"/>
</dbReference>
<dbReference type="InterPro" id="IPR015414">
    <property type="entry name" value="TMEM64"/>
</dbReference>
<gene>
    <name evidence="8" type="ORF">H8911_11430</name>
</gene>
<keyword evidence="9" id="KW-1185">Reference proteome</keyword>
<dbReference type="RefSeq" id="WP_186999744.1">
    <property type="nucleotide sequence ID" value="NZ_JACRWH010000077.1"/>
</dbReference>
<feature type="transmembrane region" description="Helical" evidence="6">
    <location>
        <begin position="45"/>
        <end position="77"/>
    </location>
</feature>
<feature type="domain" description="VTT" evidence="7">
    <location>
        <begin position="64"/>
        <end position="179"/>
    </location>
</feature>
<keyword evidence="3 6" id="KW-0812">Transmembrane</keyword>
<evidence type="ECO:0000313" key="8">
    <source>
        <dbReference type="EMBL" id="MBC6013291.1"/>
    </source>
</evidence>
<evidence type="ECO:0000313" key="9">
    <source>
        <dbReference type="Proteomes" id="UP000649075"/>
    </source>
</evidence>
<dbReference type="PANTHER" id="PTHR12677">
    <property type="entry name" value="GOLGI APPARATUS MEMBRANE PROTEIN TVP38-RELATED"/>
    <property type="match status" value="1"/>
</dbReference>
<sequence>MAAKSTKYLTISGIAFLLLFMYFLISNGCLTDSTKLELLIKSFGVMAPVFFLTLQIIQVIIPIIPGGITCGIGIILFGPFWGFILNYTGSMIGSIIAFLMVKHYGHDFILKFTDQQTYDKYIGWLDKGNKFNKLFALAILVPGFPDDLLCMIAGLTSMSLKKYIFIIATCKPLALIAYSWGVKEIIMKIGTMF</sequence>
<evidence type="ECO:0000256" key="3">
    <source>
        <dbReference type="ARBA" id="ARBA00022692"/>
    </source>
</evidence>
<feature type="transmembrane region" description="Helical" evidence="6">
    <location>
        <begin position="163"/>
        <end position="182"/>
    </location>
</feature>
<comment type="similarity">
    <text evidence="6">Belongs to the TVP38/TMEM64 family.</text>
</comment>
<keyword evidence="5 6" id="KW-0472">Membrane</keyword>
<protein>
    <recommendedName>
        <fullName evidence="6">TVP38/TMEM64 family membrane protein</fullName>
    </recommendedName>
</protein>
<dbReference type="EMBL" id="JACRWH010000077">
    <property type="protein sequence ID" value="MBC6013291.1"/>
    <property type="molecule type" value="Genomic_DNA"/>
</dbReference>
<evidence type="ECO:0000256" key="2">
    <source>
        <dbReference type="ARBA" id="ARBA00022475"/>
    </source>
</evidence>
<feature type="transmembrane region" description="Helical" evidence="6">
    <location>
        <begin position="83"/>
        <end position="101"/>
    </location>
</feature>